<keyword evidence="4" id="KW-0067">ATP-binding</keyword>
<geneLocation type="plasmid" evidence="6 7">
    <name>pILYOP01</name>
</geneLocation>
<keyword evidence="7" id="KW-1185">Reference proteome</keyword>
<evidence type="ECO:0000256" key="4">
    <source>
        <dbReference type="ARBA" id="ARBA00022840"/>
    </source>
</evidence>
<dbReference type="SMART" id="SM00382">
    <property type="entry name" value="AAA"/>
    <property type="match status" value="1"/>
</dbReference>
<dbReference type="GO" id="GO:0016887">
    <property type="term" value="F:ATP hydrolysis activity"/>
    <property type="evidence" value="ECO:0007669"/>
    <property type="project" value="InterPro"/>
</dbReference>
<feature type="domain" description="ABC transporter" evidence="5">
    <location>
        <begin position="6"/>
        <end position="236"/>
    </location>
</feature>
<dbReference type="Pfam" id="PF00005">
    <property type="entry name" value="ABC_tran"/>
    <property type="match status" value="1"/>
</dbReference>
<dbReference type="HOGENOM" id="CLU_000604_1_11_0"/>
<keyword evidence="3" id="KW-0547">Nucleotide-binding</keyword>
<dbReference type="OrthoDB" id="9806726at2"/>
<dbReference type="AlphaFoldDB" id="E3HDG4"/>
<dbReference type="EMBL" id="CP002282">
    <property type="protein sequence ID" value="ADO84150.1"/>
    <property type="molecule type" value="Genomic_DNA"/>
</dbReference>
<dbReference type="PROSITE" id="PS50893">
    <property type="entry name" value="ABC_TRANSPORTER_2"/>
    <property type="match status" value="1"/>
</dbReference>
<dbReference type="Gene3D" id="3.40.50.300">
    <property type="entry name" value="P-loop containing nucleotide triphosphate hydrolases"/>
    <property type="match status" value="1"/>
</dbReference>
<gene>
    <name evidence="6" type="ordered locus">Ilyop_2390</name>
</gene>
<dbReference type="InterPro" id="IPR003593">
    <property type="entry name" value="AAA+_ATPase"/>
</dbReference>
<keyword evidence="2" id="KW-0813">Transport</keyword>
<dbReference type="PANTHER" id="PTHR42734">
    <property type="entry name" value="METAL TRANSPORT SYSTEM ATP-BINDING PROTEIN TM_0124-RELATED"/>
    <property type="match status" value="1"/>
</dbReference>
<dbReference type="SUPFAM" id="SSF52540">
    <property type="entry name" value="P-loop containing nucleoside triphosphate hydrolases"/>
    <property type="match status" value="1"/>
</dbReference>
<evidence type="ECO:0000256" key="1">
    <source>
        <dbReference type="ARBA" id="ARBA00005417"/>
    </source>
</evidence>
<evidence type="ECO:0000259" key="5">
    <source>
        <dbReference type="PROSITE" id="PS50893"/>
    </source>
</evidence>
<dbReference type="PANTHER" id="PTHR42734:SF17">
    <property type="entry name" value="METAL TRANSPORT SYSTEM ATP-BINDING PROTEIN TM_0124-RELATED"/>
    <property type="match status" value="1"/>
</dbReference>
<accession>E3HDG4</accession>
<dbReference type="FunFam" id="3.40.50.300:FF:000134">
    <property type="entry name" value="Iron-enterobactin ABC transporter ATP-binding protein"/>
    <property type="match status" value="1"/>
</dbReference>
<keyword evidence="6" id="KW-0614">Plasmid</keyword>
<evidence type="ECO:0000313" key="6">
    <source>
        <dbReference type="EMBL" id="ADO84150.1"/>
    </source>
</evidence>
<dbReference type="CDD" id="cd03235">
    <property type="entry name" value="ABC_Metallic_Cations"/>
    <property type="match status" value="1"/>
</dbReference>
<proteinExistence type="inferred from homology"/>
<organism evidence="6 7">
    <name type="scientific">Ilyobacter polytropus (strain ATCC 51220 / DSM 2926 / LMG 16218 / CuHBu1)</name>
    <dbReference type="NCBI Taxonomy" id="572544"/>
    <lineage>
        <taxon>Bacteria</taxon>
        <taxon>Fusobacteriati</taxon>
        <taxon>Fusobacteriota</taxon>
        <taxon>Fusobacteriia</taxon>
        <taxon>Fusobacteriales</taxon>
        <taxon>Fusobacteriaceae</taxon>
        <taxon>Ilyobacter</taxon>
    </lineage>
</organism>
<protein>
    <submittedName>
        <fullName evidence="6">ABC transporter related protein</fullName>
    </submittedName>
</protein>
<dbReference type="RefSeq" id="WP_013388809.1">
    <property type="nucleotide sequence ID" value="NC_014633.1"/>
</dbReference>
<comment type="similarity">
    <text evidence="1">Belongs to the ABC transporter superfamily.</text>
</comment>
<evidence type="ECO:0000256" key="3">
    <source>
        <dbReference type="ARBA" id="ARBA00022741"/>
    </source>
</evidence>
<sequence length="248" mass="27940">MNNIIISVDKLNIAYNGIRILENISFDVATGDYIGIVGPNGSGKTTLVKTMVGIIKSSTGSIKYHNISPGEIGYLPQKSFKVDKTFPGKVREVVASGLLGKKRFPRYLSKKEWKNVDELLKKLKIEKLADKSIGNLSGGQQQRVLLARALVSQPKILFLDEPTSALDPKVRNEFYELLKEINLRENVTILFVSHDVGGIGKHTSKMLYLDRSLVFYGNYDEFCQSDKMTAYFGSISQHQFCWRHTHDH</sequence>
<name>E3HDG4_ILYPC</name>
<dbReference type="InterPro" id="IPR050153">
    <property type="entry name" value="Metal_Ion_Import_ABC"/>
</dbReference>
<dbReference type="Proteomes" id="UP000006875">
    <property type="component" value="Plasmid pILYOP01"/>
</dbReference>
<dbReference type="GO" id="GO:0005524">
    <property type="term" value="F:ATP binding"/>
    <property type="evidence" value="ECO:0007669"/>
    <property type="project" value="UniProtKB-KW"/>
</dbReference>
<dbReference type="InterPro" id="IPR003439">
    <property type="entry name" value="ABC_transporter-like_ATP-bd"/>
</dbReference>
<evidence type="ECO:0000256" key="2">
    <source>
        <dbReference type="ARBA" id="ARBA00022448"/>
    </source>
</evidence>
<dbReference type="InterPro" id="IPR017871">
    <property type="entry name" value="ABC_transporter-like_CS"/>
</dbReference>
<dbReference type="InterPro" id="IPR027417">
    <property type="entry name" value="P-loop_NTPase"/>
</dbReference>
<dbReference type="KEGG" id="ipo:Ilyop_2390"/>
<dbReference type="PROSITE" id="PS00211">
    <property type="entry name" value="ABC_TRANSPORTER_1"/>
    <property type="match status" value="1"/>
</dbReference>
<evidence type="ECO:0000313" key="7">
    <source>
        <dbReference type="Proteomes" id="UP000006875"/>
    </source>
</evidence>
<reference evidence="6 7" key="1">
    <citation type="journal article" date="2010" name="Stand. Genomic Sci.">
        <title>Complete genome sequence of Ilyobacter polytropus type strain (CuHbu1).</title>
        <authorList>
            <person name="Sikorski J."/>
            <person name="Chertkov O."/>
            <person name="Lapidus A."/>
            <person name="Nolan M."/>
            <person name="Lucas S."/>
            <person name="Del Rio T.G."/>
            <person name="Tice H."/>
            <person name="Cheng J.F."/>
            <person name="Tapia R."/>
            <person name="Han C."/>
            <person name="Goodwin L."/>
            <person name="Pitluck S."/>
            <person name="Liolios K."/>
            <person name="Ivanova N."/>
            <person name="Mavromatis K."/>
            <person name="Mikhailova N."/>
            <person name="Pati A."/>
            <person name="Chen A."/>
            <person name="Palaniappan K."/>
            <person name="Land M."/>
            <person name="Hauser L."/>
            <person name="Chang Y.J."/>
            <person name="Jeffries C.D."/>
            <person name="Brambilla E."/>
            <person name="Yasawong M."/>
            <person name="Rohde M."/>
            <person name="Pukall R."/>
            <person name="Spring S."/>
            <person name="Goker M."/>
            <person name="Woyke T."/>
            <person name="Bristow J."/>
            <person name="Eisen J.A."/>
            <person name="Markowitz V."/>
            <person name="Hugenholtz P."/>
            <person name="Kyrpides N.C."/>
            <person name="Klenk H.P."/>
        </authorList>
    </citation>
    <scope>NUCLEOTIDE SEQUENCE [LARGE SCALE GENOMIC DNA]</scope>
    <source>
        <strain evidence="7">ATCC 51220 / DSM 2926 / LMG 16218 / CuHBu1</strain>
        <plasmid evidence="7">pILYOP01</plasmid>
    </source>
</reference>